<gene>
    <name evidence="11" type="primary">aroK</name>
    <name evidence="12" type="ORF">DHM44_01845</name>
</gene>
<dbReference type="AlphaFoldDB" id="A0A3D5Q9Q1"/>
<comment type="subunit">
    <text evidence="11">Monomer.</text>
</comment>
<feature type="binding site" evidence="11">
    <location>
        <position position="57"/>
    </location>
    <ligand>
        <name>substrate</name>
    </ligand>
</feature>
<dbReference type="PROSITE" id="PS01128">
    <property type="entry name" value="SHIKIMATE_KINASE"/>
    <property type="match status" value="1"/>
</dbReference>
<comment type="caution">
    <text evidence="11">Lacks conserved residue(s) required for the propagation of feature annotation.</text>
</comment>
<dbReference type="UniPathway" id="UPA00053">
    <property type="reaction ID" value="UER00088"/>
</dbReference>
<dbReference type="GO" id="GO:0000287">
    <property type="term" value="F:magnesium ion binding"/>
    <property type="evidence" value="ECO:0007669"/>
    <property type="project" value="UniProtKB-UniRule"/>
</dbReference>
<evidence type="ECO:0000256" key="9">
    <source>
        <dbReference type="ARBA" id="ARBA00023141"/>
    </source>
</evidence>
<keyword evidence="11" id="KW-0963">Cytoplasm</keyword>
<dbReference type="GO" id="GO:0004765">
    <property type="term" value="F:shikimate kinase activity"/>
    <property type="evidence" value="ECO:0007669"/>
    <property type="project" value="UniProtKB-UniRule"/>
</dbReference>
<evidence type="ECO:0000256" key="5">
    <source>
        <dbReference type="ARBA" id="ARBA00022679"/>
    </source>
</evidence>
<evidence type="ECO:0000256" key="2">
    <source>
        <dbReference type="ARBA" id="ARBA00006997"/>
    </source>
</evidence>
<dbReference type="GO" id="GO:0009073">
    <property type="term" value="P:aromatic amino acid family biosynthetic process"/>
    <property type="evidence" value="ECO:0007669"/>
    <property type="project" value="UniProtKB-KW"/>
</dbReference>
<dbReference type="InterPro" id="IPR027417">
    <property type="entry name" value="P-loop_NTPase"/>
</dbReference>
<keyword evidence="11" id="KW-0479">Metal-binding</keyword>
<keyword evidence="8 11" id="KW-0067">ATP-binding</keyword>
<dbReference type="PRINTS" id="PR01100">
    <property type="entry name" value="SHIKIMTKNASE"/>
</dbReference>
<dbReference type="InterPro" id="IPR000623">
    <property type="entry name" value="Shikimate_kinase/TSH1"/>
</dbReference>
<comment type="subcellular location">
    <subcellularLocation>
        <location evidence="11">Cytoplasm</location>
    </subcellularLocation>
</comment>
<accession>A0A3D5Q9Q1</accession>
<feature type="binding site" evidence="11">
    <location>
        <position position="79"/>
    </location>
    <ligand>
        <name>substrate</name>
    </ligand>
</feature>
<dbReference type="SUPFAM" id="SSF52540">
    <property type="entry name" value="P-loop containing nucleoside triphosphate hydrolases"/>
    <property type="match status" value="1"/>
</dbReference>
<keyword evidence="5 11" id="KW-0808">Transferase</keyword>
<name>A0A3D5Q9Q1_FLESI</name>
<keyword evidence="4 11" id="KW-0028">Amino-acid biosynthesis</keyword>
<comment type="pathway">
    <text evidence="1 11">Metabolic intermediate biosynthesis; chorismate biosynthesis; chorismate from D-erythrose 4-phosphate and phosphoenolpyruvate: step 5/7.</text>
</comment>
<dbReference type="GO" id="GO:0005524">
    <property type="term" value="F:ATP binding"/>
    <property type="evidence" value="ECO:0007669"/>
    <property type="project" value="UniProtKB-UniRule"/>
</dbReference>
<keyword evidence="7 11" id="KW-0418">Kinase</keyword>
<proteinExistence type="inferred from homology"/>
<feature type="binding site" evidence="11">
    <location>
        <begin position="11"/>
        <end position="16"/>
    </location>
    <ligand>
        <name>ATP</name>
        <dbReference type="ChEBI" id="CHEBI:30616"/>
    </ligand>
</feature>
<comment type="function">
    <text evidence="11">Catalyzes the specific phosphorylation of the 3-hydroxyl group of shikimic acid using ATP as a cosubstrate.</text>
</comment>
<evidence type="ECO:0000256" key="6">
    <source>
        <dbReference type="ARBA" id="ARBA00022741"/>
    </source>
</evidence>
<dbReference type="CDD" id="cd00464">
    <property type="entry name" value="SK"/>
    <property type="match status" value="1"/>
</dbReference>
<keyword evidence="9 11" id="KW-0057">Aromatic amino acid biosynthesis</keyword>
<dbReference type="EMBL" id="DPPF01000039">
    <property type="protein sequence ID" value="HCW92404.1"/>
    <property type="molecule type" value="Genomic_DNA"/>
</dbReference>
<comment type="catalytic activity">
    <reaction evidence="10 11">
        <text>shikimate + ATP = 3-phosphoshikimate + ADP + H(+)</text>
        <dbReference type="Rhea" id="RHEA:13121"/>
        <dbReference type="ChEBI" id="CHEBI:15378"/>
        <dbReference type="ChEBI" id="CHEBI:30616"/>
        <dbReference type="ChEBI" id="CHEBI:36208"/>
        <dbReference type="ChEBI" id="CHEBI:145989"/>
        <dbReference type="ChEBI" id="CHEBI:456216"/>
        <dbReference type="EC" id="2.7.1.71"/>
    </reaction>
</comment>
<dbReference type="PANTHER" id="PTHR21087:SF16">
    <property type="entry name" value="SHIKIMATE KINASE 1, CHLOROPLASTIC"/>
    <property type="match status" value="1"/>
</dbReference>
<dbReference type="InterPro" id="IPR031322">
    <property type="entry name" value="Shikimate/glucono_kinase"/>
</dbReference>
<feature type="binding site" evidence="11">
    <location>
        <position position="136"/>
    </location>
    <ligand>
        <name>substrate</name>
    </ligand>
</feature>
<dbReference type="GO" id="GO:0009423">
    <property type="term" value="P:chorismate biosynthetic process"/>
    <property type="evidence" value="ECO:0007669"/>
    <property type="project" value="UniProtKB-UniRule"/>
</dbReference>
<dbReference type="HAMAP" id="MF_00109">
    <property type="entry name" value="Shikimate_kinase"/>
    <property type="match status" value="1"/>
</dbReference>
<keyword evidence="11" id="KW-0460">Magnesium</keyword>
<dbReference type="Gene3D" id="3.40.50.300">
    <property type="entry name" value="P-loop containing nucleotide triphosphate hydrolases"/>
    <property type="match status" value="1"/>
</dbReference>
<feature type="binding site" evidence="11">
    <location>
        <position position="33"/>
    </location>
    <ligand>
        <name>substrate</name>
    </ligand>
</feature>
<dbReference type="OMA" id="FMGCGKS"/>
<comment type="similarity">
    <text evidence="2 11">Belongs to the shikimate kinase family.</text>
</comment>
<dbReference type="GO" id="GO:0008652">
    <property type="term" value="P:amino acid biosynthetic process"/>
    <property type="evidence" value="ECO:0007669"/>
    <property type="project" value="UniProtKB-KW"/>
</dbReference>
<comment type="caution">
    <text evidence="12">The sequence shown here is derived from an EMBL/GenBank/DDBJ whole genome shotgun (WGS) entry which is preliminary data.</text>
</comment>
<dbReference type="InterPro" id="IPR023000">
    <property type="entry name" value="Shikimate_kinase_CS"/>
</dbReference>
<protein>
    <recommendedName>
        <fullName evidence="3 11">Shikimate kinase</fullName>
        <shortName evidence="11">SK</shortName>
        <ecNumber evidence="3 11">2.7.1.71</ecNumber>
    </recommendedName>
</protein>
<dbReference type="GO" id="GO:0005829">
    <property type="term" value="C:cytosol"/>
    <property type="evidence" value="ECO:0007669"/>
    <property type="project" value="TreeGrafter"/>
</dbReference>
<keyword evidence="6 11" id="KW-0547">Nucleotide-binding</keyword>
<evidence type="ECO:0000256" key="7">
    <source>
        <dbReference type="ARBA" id="ARBA00022777"/>
    </source>
</evidence>
<dbReference type="PANTHER" id="PTHR21087">
    <property type="entry name" value="SHIKIMATE KINASE"/>
    <property type="match status" value="1"/>
</dbReference>
<feature type="binding site" evidence="11">
    <location>
        <position position="117"/>
    </location>
    <ligand>
        <name>ATP</name>
        <dbReference type="ChEBI" id="CHEBI:30616"/>
    </ligand>
</feature>
<dbReference type="Pfam" id="PF01202">
    <property type="entry name" value="SKI"/>
    <property type="match status" value="1"/>
</dbReference>
<sequence>MKNIYLLGFMGSGKTSVGKRLAEKKNMTFIDLDEKIEESEGMSIAEIFAGKGEEYFRDVEKKVLKELSAMDSCIVATGGGAVMDPENLQTMKNSGVTVSLLASPEIVHERVKNSNLRPLLNVENPIDEIKKLMFERAAFYIKSDIIVDTSDLSVDEAADEIIGELNG</sequence>
<evidence type="ECO:0000313" key="13">
    <source>
        <dbReference type="Proteomes" id="UP000262325"/>
    </source>
</evidence>
<evidence type="ECO:0000256" key="11">
    <source>
        <dbReference type="HAMAP-Rule" id="MF_00109"/>
    </source>
</evidence>
<dbReference type="EC" id="2.7.1.71" evidence="3 11"/>
<comment type="cofactor">
    <cofactor evidence="11">
        <name>Mg(2+)</name>
        <dbReference type="ChEBI" id="CHEBI:18420"/>
    </cofactor>
    <text evidence="11">Binds 1 Mg(2+) ion per subunit.</text>
</comment>
<evidence type="ECO:0000256" key="1">
    <source>
        <dbReference type="ARBA" id="ARBA00004842"/>
    </source>
</evidence>
<dbReference type="Proteomes" id="UP000262325">
    <property type="component" value="Unassembled WGS sequence"/>
</dbReference>
<feature type="binding site" evidence="11">
    <location>
        <position position="15"/>
    </location>
    <ligand>
        <name>Mg(2+)</name>
        <dbReference type="ChEBI" id="CHEBI:18420"/>
    </ligand>
</feature>
<reference evidence="12 13" key="1">
    <citation type="journal article" date="2018" name="Nat. Biotechnol.">
        <title>A standardized bacterial taxonomy based on genome phylogeny substantially revises the tree of life.</title>
        <authorList>
            <person name="Parks D.H."/>
            <person name="Chuvochina M."/>
            <person name="Waite D.W."/>
            <person name="Rinke C."/>
            <person name="Skarshewski A."/>
            <person name="Chaumeil P.A."/>
            <person name="Hugenholtz P."/>
        </authorList>
    </citation>
    <scope>NUCLEOTIDE SEQUENCE [LARGE SCALE GENOMIC DNA]</scope>
    <source>
        <strain evidence="12">UBA8672</strain>
    </source>
</reference>
<evidence type="ECO:0000256" key="4">
    <source>
        <dbReference type="ARBA" id="ARBA00022605"/>
    </source>
</evidence>
<evidence type="ECO:0000256" key="10">
    <source>
        <dbReference type="ARBA" id="ARBA00048567"/>
    </source>
</evidence>
<evidence type="ECO:0000256" key="8">
    <source>
        <dbReference type="ARBA" id="ARBA00022840"/>
    </source>
</evidence>
<evidence type="ECO:0000313" key="12">
    <source>
        <dbReference type="EMBL" id="HCW92404.1"/>
    </source>
</evidence>
<evidence type="ECO:0000256" key="3">
    <source>
        <dbReference type="ARBA" id="ARBA00012154"/>
    </source>
</evidence>
<organism evidence="12 13">
    <name type="scientific">Flexistipes sinusarabici</name>
    <dbReference type="NCBI Taxonomy" id="2352"/>
    <lineage>
        <taxon>Bacteria</taxon>
        <taxon>Pseudomonadati</taxon>
        <taxon>Deferribacterota</taxon>
        <taxon>Deferribacteres</taxon>
        <taxon>Deferribacterales</taxon>
        <taxon>Flexistipitaceae</taxon>
        <taxon>Flexistipes</taxon>
    </lineage>
</organism>